<dbReference type="InterPro" id="IPR003817">
    <property type="entry name" value="PS_Dcarbxylase"/>
</dbReference>
<dbReference type="Pfam" id="PF12588">
    <property type="entry name" value="PSDC"/>
    <property type="match status" value="1"/>
</dbReference>
<dbReference type="Proteomes" id="UP000001471">
    <property type="component" value="Unassembled WGS sequence"/>
</dbReference>
<evidence type="ECO:0000256" key="1">
    <source>
        <dbReference type="ARBA" id="ARBA00022793"/>
    </source>
</evidence>
<dbReference type="GO" id="GO:0004609">
    <property type="term" value="F:phosphatidylserine decarboxylase activity"/>
    <property type="evidence" value="ECO:0007669"/>
    <property type="project" value="InterPro"/>
</dbReference>
<reference evidence="5" key="1">
    <citation type="journal article" date="2013" name="G3 (Bethesda)">
        <title>Comparative genomics of a plant-pathogenic fungus, Pyrenophora tritici-repentis, reveals transduplication and the impact of repeat elements on pathogenicity and population divergence.</title>
        <authorList>
            <person name="Manning V.A."/>
            <person name="Pandelova I."/>
            <person name="Dhillon B."/>
            <person name="Wilhelm L.J."/>
            <person name="Goodwin S.B."/>
            <person name="Berlin A.M."/>
            <person name="Figueroa M."/>
            <person name="Freitag M."/>
            <person name="Hane J.K."/>
            <person name="Henrissat B."/>
            <person name="Holman W.H."/>
            <person name="Kodira C.D."/>
            <person name="Martin J."/>
            <person name="Oliver R.P."/>
            <person name="Robbertse B."/>
            <person name="Schackwitz W."/>
            <person name="Schwartz D.C."/>
            <person name="Spatafora J.W."/>
            <person name="Turgeon B.G."/>
            <person name="Yandava C."/>
            <person name="Young S."/>
            <person name="Zhou S."/>
            <person name="Zeng Q."/>
            <person name="Grigoriev I.V."/>
            <person name="Ma L.-J."/>
            <person name="Ciuffetti L.M."/>
        </authorList>
    </citation>
    <scope>NUCLEOTIDE SEQUENCE [LARGE SCALE GENOMIC DNA]</scope>
    <source>
        <strain evidence="5">Pt-1C-BFP</strain>
    </source>
</reference>
<dbReference type="GO" id="GO:0006646">
    <property type="term" value="P:phosphatidylethanolamine biosynthetic process"/>
    <property type="evidence" value="ECO:0007669"/>
    <property type="project" value="TreeGrafter"/>
</dbReference>
<gene>
    <name evidence="4" type="ORF">PTRG_07481</name>
</gene>
<sequence length="319" mass="36114">MCIELDHGSRQIIVCTRRGSVTSLGAWEATQRNFIPKDPVGYKQVRDYHHVLELFNHILRTAPEWSDQKYSVGMVGTPFNAILDWPMGTPSGFAFFLDPDVNKMVKKVLNAWAEFLVSPDSAYVLGDDKIGWLSDHGIHDLPITANVGQKSYLFEELFECDPSKEHHGYKSWDHFFTRCFKEDKRLIANPEDDNVIANACESKPYKVARNVAQRDHFWIKGQAYSLMDMLAMDLLHEHLIGGTVYQAFLSALTYLKEGTYFSEPLFEGLGDPSTKSDIDKGKEVTSQGYLTAKATRAIVFIEADNKDLGLVCFPGHKHD</sequence>
<evidence type="ECO:0000256" key="2">
    <source>
        <dbReference type="ARBA" id="ARBA00023239"/>
    </source>
</evidence>
<evidence type="ECO:0000313" key="5">
    <source>
        <dbReference type="Proteomes" id="UP000001471"/>
    </source>
</evidence>
<dbReference type="eggNOG" id="KOG2419">
    <property type="taxonomic scope" value="Eukaryota"/>
</dbReference>
<dbReference type="PANTHER" id="PTHR10067">
    <property type="entry name" value="PHOSPHATIDYLSERINE DECARBOXYLASE"/>
    <property type="match status" value="1"/>
</dbReference>
<dbReference type="EMBL" id="DS231621">
    <property type="protein sequence ID" value="EDU50400.1"/>
    <property type="molecule type" value="Genomic_DNA"/>
</dbReference>
<dbReference type="GO" id="GO:0005739">
    <property type="term" value="C:mitochondrion"/>
    <property type="evidence" value="ECO:0007669"/>
    <property type="project" value="TreeGrafter"/>
</dbReference>
<keyword evidence="1" id="KW-0210">Decarboxylase</keyword>
<dbReference type="HOGENOM" id="CLU_033450_1_0_1"/>
<organism evidence="4 5">
    <name type="scientific">Pyrenophora tritici-repentis (strain Pt-1C-BFP)</name>
    <name type="common">Wheat tan spot fungus</name>
    <name type="synonym">Drechslera tritici-repentis</name>
    <dbReference type="NCBI Taxonomy" id="426418"/>
    <lineage>
        <taxon>Eukaryota</taxon>
        <taxon>Fungi</taxon>
        <taxon>Dikarya</taxon>
        <taxon>Ascomycota</taxon>
        <taxon>Pezizomycotina</taxon>
        <taxon>Dothideomycetes</taxon>
        <taxon>Pleosporomycetidae</taxon>
        <taxon>Pleosporales</taxon>
        <taxon>Pleosporineae</taxon>
        <taxon>Pleosporaceae</taxon>
        <taxon>Pyrenophora</taxon>
    </lineage>
</organism>
<feature type="domain" description="L-tryptophan decarboxylase PsiD-like" evidence="3">
    <location>
        <begin position="35"/>
        <end position="140"/>
    </location>
</feature>
<evidence type="ECO:0000259" key="3">
    <source>
        <dbReference type="Pfam" id="PF12588"/>
    </source>
</evidence>
<proteinExistence type="predicted"/>
<dbReference type="OrthoDB" id="5973539at2759"/>
<dbReference type="InParanoid" id="B2WB18"/>
<accession>B2WB18</accession>
<dbReference type="PANTHER" id="PTHR10067:SF9">
    <property type="entry name" value="PHOSPHATIDYLSERINE DECARBOXYLASE FAMILY PROTEIN (AFU_ORTHOLOGUE AFUA_7G01730)"/>
    <property type="match status" value="1"/>
</dbReference>
<keyword evidence="2" id="KW-0456">Lyase</keyword>
<dbReference type="InterPro" id="IPR022237">
    <property type="entry name" value="PsiD-like"/>
</dbReference>
<dbReference type="AlphaFoldDB" id="B2WB18"/>
<dbReference type="STRING" id="426418.B2WB18"/>
<name>B2WB18_PYRTR</name>
<evidence type="ECO:0000313" key="4">
    <source>
        <dbReference type="EMBL" id="EDU50400.1"/>
    </source>
</evidence>
<protein>
    <submittedName>
        <fullName evidence="4">Phosphatidylserine decarboxylase family protein</fullName>
    </submittedName>
</protein>
<dbReference type="Pfam" id="PF02666">
    <property type="entry name" value="PS_Dcarbxylase"/>
    <property type="match status" value="1"/>
</dbReference>